<keyword evidence="3" id="KW-1185">Reference proteome</keyword>
<dbReference type="PROSITE" id="PS50943">
    <property type="entry name" value="HTH_CROC1"/>
    <property type="match status" value="1"/>
</dbReference>
<dbReference type="InterPro" id="IPR010982">
    <property type="entry name" value="Lambda_DNA-bd_dom_sf"/>
</dbReference>
<dbReference type="SUPFAM" id="SSF47413">
    <property type="entry name" value="lambda repressor-like DNA-binding domains"/>
    <property type="match status" value="1"/>
</dbReference>
<dbReference type="Gene3D" id="1.10.260.40">
    <property type="entry name" value="lambda repressor-like DNA-binding domains"/>
    <property type="match status" value="1"/>
</dbReference>
<dbReference type="Pfam" id="PF13274">
    <property type="entry name" value="SocA_Panacea"/>
    <property type="match status" value="1"/>
</dbReference>
<dbReference type="InterPro" id="IPR022452">
    <property type="entry name" value="MqsA"/>
</dbReference>
<gene>
    <name evidence="2" type="ORF">GCM10023189_36800</name>
</gene>
<dbReference type="InterPro" id="IPR032758">
    <property type="entry name" value="MqsA/HigA-2"/>
</dbReference>
<dbReference type="RefSeq" id="WP_345245694.1">
    <property type="nucleotide sequence ID" value="NZ_BAABHD010000061.1"/>
</dbReference>
<accession>A0ABP8N7S0</accession>
<reference evidence="3" key="1">
    <citation type="journal article" date="2019" name="Int. J. Syst. Evol. Microbiol.">
        <title>The Global Catalogue of Microorganisms (GCM) 10K type strain sequencing project: providing services to taxonomists for standard genome sequencing and annotation.</title>
        <authorList>
            <consortium name="The Broad Institute Genomics Platform"/>
            <consortium name="The Broad Institute Genome Sequencing Center for Infectious Disease"/>
            <person name="Wu L."/>
            <person name="Ma J."/>
        </authorList>
    </citation>
    <scope>NUCLEOTIDE SEQUENCE [LARGE SCALE GENOMIC DNA]</scope>
    <source>
        <strain evidence="3">JCM 17927</strain>
    </source>
</reference>
<name>A0ABP8N7S0_9BACT</name>
<evidence type="ECO:0000313" key="3">
    <source>
        <dbReference type="Proteomes" id="UP001501175"/>
    </source>
</evidence>
<dbReference type="Pfam" id="PF15731">
    <property type="entry name" value="MqsA_antitoxin"/>
    <property type="match status" value="1"/>
</dbReference>
<evidence type="ECO:0000313" key="2">
    <source>
        <dbReference type="EMBL" id="GAA4461356.1"/>
    </source>
</evidence>
<comment type="caution">
    <text evidence="2">The sequence shown here is derived from an EMBL/GenBank/DDBJ whole genome shotgun (WGS) entry which is preliminary data.</text>
</comment>
<protein>
    <submittedName>
        <fullName evidence="2">DUF4065 domain-containing protein</fullName>
    </submittedName>
</protein>
<dbReference type="NCBIfam" id="TIGR03830">
    <property type="entry name" value="CxxCG_CxxCG_HTH"/>
    <property type="match status" value="1"/>
</dbReference>
<dbReference type="EMBL" id="BAABHD010000061">
    <property type="protein sequence ID" value="GAA4461356.1"/>
    <property type="molecule type" value="Genomic_DNA"/>
</dbReference>
<organism evidence="2 3">
    <name type="scientific">Nibrella saemangeumensis</name>
    <dbReference type="NCBI Taxonomy" id="1084526"/>
    <lineage>
        <taxon>Bacteria</taxon>
        <taxon>Pseudomonadati</taxon>
        <taxon>Bacteroidota</taxon>
        <taxon>Cytophagia</taxon>
        <taxon>Cytophagales</taxon>
        <taxon>Spirosomataceae</taxon>
        <taxon>Nibrella</taxon>
    </lineage>
</organism>
<evidence type="ECO:0000259" key="1">
    <source>
        <dbReference type="PROSITE" id="PS50943"/>
    </source>
</evidence>
<dbReference type="InterPro" id="IPR025272">
    <property type="entry name" value="SocA_Panacea"/>
</dbReference>
<feature type="domain" description="HTH cro/C1-type" evidence="1">
    <location>
        <begin position="71"/>
        <end position="115"/>
    </location>
</feature>
<dbReference type="InterPro" id="IPR001387">
    <property type="entry name" value="Cro/C1-type_HTH"/>
</dbReference>
<proteinExistence type="predicted"/>
<dbReference type="Proteomes" id="UP001501175">
    <property type="component" value="Unassembled WGS sequence"/>
</dbReference>
<sequence length="335" mass="39452">MISPFTGGEVITKKEIQTLTYRSQTFQVHAHYYECVDTGETFTTEDLDALNLLQLHNQYRERNHILFPEQIKLLRERYGVSQRTMSILMGFGVNQYRNYEEGEIPSLSNATLIRLVRDPRNFKELVFERKIDLKDRELADLLRRVDELQLPQSDSFNDVLSTIWNPLDVPNQFTGYRVPNFDKFAQMVLFFFDQMPHLYTVRLNKLLFYADFGHFKKTGFSISGARYCAIPKGPVPDEYRILNDLLVQQGYLEQTYAERDDEVFEAFQPFQNRQADTNIFSHSELEILQLTVKTFRYLKTIDLIERSHQEAGWIDNEANKNPISYQQYGFMLKGL</sequence>
<dbReference type="CDD" id="cd00093">
    <property type="entry name" value="HTH_XRE"/>
    <property type="match status" value="1"/>
</dbReference>